<dbReference type="EMBL" id="CP048111">
    <property type="protein sequence ID" value="QHS50219.1"/>
    <property type="molecule type" value="Genomic_DNA"/>
</dbReference>
<feature type="domain" description="Fimbrial-type adhesion" evidence="6">
    <location>
        <begin position="280"/>
        <end position="462"/>
    </location>
</feature>
<protein>
    <submittedName>
        <fullName evidence="7">Fimbrial usher protein StbD</fullName>
    </submittedName>
</protein>
<dbReference type="PANTHER" id="PTHR33420">
    <property type="entry name" value="FIMBRIAL SUBUNIT ELFA-RELATED"/>
    <property type="match status" value="1"/>
</dbReference>
<evidence type="ECO:0000313" key="7">
    <source>
        <dbReference type="EMBL" id="QHS50219.1"/>
    </source>
</evidence>
<geneLocation type="plasmid" evidence="7">
    <name>unnamed3</name>
</geneLocation>
<evidence type="ECO:0000256" key="5">
    <source>
        <dbReference type="SAM" id="SignalP"/>
    </source>
</evidence>
<evidence type="ECO:0000256" key="1">
    <source>
        <dbReference type="ARBA" id="ARBA00004561"/>
    </source>
</evidence>
<evidence type="ECO:0000256" key="2">
    <source>
        <dbReference type="ARBA" id="ARBA00006671"/>
    </source>
</evidence>
<dbReference type="Gene3D" id="2.60.40.1090">
    <property type="entry name" value="Fimbrial-type adhesion domain"/>
    <property type="match status" value="1"/>
</dbReference>
<dbReference type="SUPFAM" id="SSF49401">
    <property type="entry name" value="Bacterial adhesins"/>
    <property type="match status" value="1"/>
</dbReference>
<proteinExistence type="inferred from homology"/>
<feature type="chain" id="PRO_5026830898" evidence="5">
    <location>
        <begin position="33"/>
        <end position="462"/>
    </location>
</feature>
<accession>A0A6P1V930</accession>
<reference evidence="7 8" key="1">
    <citation type="submission" date="2020-01" db="EMBL/GenBank/DDBJ databases">
        <title>Bactrocera dorsalis gut bacteria genome.</title>
        <authorList>
            <person name="Zhang H."/>
            <person name="Cai Z."/>
        </authorList>
    </citation>
    <scope>NUCLEOTIDE SEQUENCE [LARGE SCALE GENOMIC DNA]</scope>
    <source>
        <strain evidence="7 8">BD177</strain>
        <plasmid evidence="7 8">unnamed3</plasmid>
    </source>
</reference>
<comment type="subcellular location">
    <subcellularLocation>
        <location evidence="1">Fimbrium</location>
    </subcellularLocation>
</comment>
<dbReference type="GO" id="GO:0009289">
    <property type="term" value="C:pilus"/>
    <property type="evidence" value="ECO:0007669"/>
    <property type="project" value="UniProtKB-SubCell"/>
</dbReference>
<dbReference type="RefSeq" id="WP_162122956.1">
    <property type="nucleotide sequence ID" value="NZ_CP048111.1"/>
</dbReference>
<dbReference type="PIRSF" id="PIRSF029766">
    <property type="entry name" value="UCP029766"/>
    <property type="match status" value="1"/>
</dbReference>
<keyword evidence="4" id="KW-0281">Fimbrium</keyword>
<dbReference type="Pfam" id="PF00419">
    <property type="entry name" value="Fimbrial"/>
    <property type="match status" value="1"/>
</dbReference>
<name>A0A6P1V930_9ENTR</name>
<dbReference type="AlphaFoldDB" id="A0A6P1V930"/>
<comment type="similarity">
    <text evidence="2">Belongs to the fimbrial protein family.</text>
</comment>
<keyword evidence="7" id="KW-0614">Plasmid</keyword>
<gene>
    <name evidence="7" type="primary">stbD</name>
    <name evidence="7" type="ORF">GW952_31985</name>
</gene>
<keyword evidence="3 5" id="KW-0732">Signal</keyword>
<dbReference type="InterPro" id="IPR008966">
    <property type="entry name" value="Adhesion_dom_sf"/>
</dbReference>
<feature type="signal peptide" evidence="5">
    <location>
        <begin position="1"/>
        <end position="32"/>
    </location>
</feature>
<dbReference type="NCBIfam" id="NF011783">
    <property type="entry name" value="PRK15247.1"/>
    <property type="match status" value="1"/>
</dbReference>
<dbReference type="InterPro" id="IPR036937">
    <property type="entry name" value="Adhesion_dom_fimbrial_sf"/>
</dbReference>
<dbReference type="InterPro" id="IPR011228">
    <property type="entry name" value="UCP029766"/>
</dbReference>
<sequence>MMTVLKRISKHNNSAGLIISLIFVCWSPAVFAAGSCVRVTTTSQLSAAAQSAGYTAATWSGAYDGNTVTSLGLPGVVTISSSGSFQPSGTLLASSTASFLTAGHKETFTASQILFRCDATAVNAGLYEFYATNGDEDYSGKNAASEVDGSYYTHVKNVAIRLTNMKTGEYYSRYWKSRQLISDDWYTDGTYTYIPASAFSDVFVELYKVDGTYGTQNSASLYTYSWWSTSGAQPAGYIAFQGGGLSSGLYNGADSVSIYSGFYDAWPAGFGLTSFVTFFRGASCFIQDYPSVVSLPTISVSELNSGSTSRTGFSISMECESGAISDTANSTSSSASVAMGFMVNQPNAVSKAQSLGLVTSGGGLTWLLDTGYGSGTGEASGVGIQILDSNGNQLNLLPARSSFGSGNSYGWYGFKDLLSLSESGSGSEIYTGDFTAELGAITGQTVTAGSVNAQLQAVVSFQ</sequence>
<dbReference type="PANTHER" id="PTHR33420:SF3">
    <property type="entry name" value="FIMBRIAL SUBUNIT ELFA"/>
    <property type="match status" value="1"/>
</dbReference>
<evidence type="ECO:0000256" key="3">
    <source>
        <dbReference type="ARBA" id="ARBA00022729"/>
    </source>
</evidence>
<evidence type="ECO:0000259" key="6">
    <source>
        <dbReference type="Pfam" id="PF00419"/>
    </source>
</evidence>
<evidence type="ECO:0000256" key="4">
    <source>
        <dbReference type="ARBA" id="ARBA00023263"/>
    </source>
</evidence>
<dbReference type="GO" id="GO:0043709">
    <property type="term" value="P:cell adhesion involved in single-species biofilm formation"/>
    <property type="evidence" value="ECO:0007669"/>
    <property type="project" value="TreeGrafter"/>
</dbReference>
<organism evidence="7 8">
    <name type="scientific">Klebsiella michiganensis</name>
    <dbReference type="NCBI Taxonomy" id="1134687"/>
    <lineage>
        <taxon>Bacteria</taxon>
        <taxon>Pseudomonadati</taxon>
        <taxon>Pseudomonadota</taxon>
        <taxon>Gammaproteobacteria</taxon>
        <taxon>Enterobacterales</taxon>
        <taxon>Enterobacteriaceae</taxon>
        <taxon>Klebsiella/Raoultella group</taxon>
        <taxon>Klebsiella</taxon>
    </lineage>
</organism>
<evidence type="ECO:0000313" key="8">
    <source>
        <dbReference type="Proteomes" id="UP000464389"/>
    </source>
</evidence>
<dbReference type="InterPro" id="IPR050263">
    <property type="entry name" value="Bact_Fimbrial_Adh_Pro"/>
</dbReference>
<dbReference type="Proteomes" id="UP000464389">
    <property type="component" value="Plasmid unnamed3"/>
</dbReference>
<dbReference type="InterPro" id="IPR000259">
    <property type="entry name" value="Adhesion_dom_fimbrial"/>
</dbReference>